<organism evidence="1 2">
    <name type="scientific">Ascaris lumbricoides</name>
    <name type="common">Giant roundworm</name>
    <dbReference type="NCBI Taxonomy" id="6252"/>
    <lineage>
        <taxon>Eukaryota</taxon>
        <taxon>Metazoa</taxon>
        <taxon>Ecdysozoa</taxon>
        <taxon>Nematoda</taxon>
        <taxon>Chromadorea</taxon>
        <taxon>Rhabditida</taxon>
        <taxon>Spirurina</taxon>
        <taxon>Ascaridomorpha</taxon>
        <taxon>Ascaridoidea</taxon>
        <taxon>Ascarididae</taxon>
        <taxon>Ascaris</taxon>
    </lineage>
</organism>
<dbReference type="WBParaSite" id="ALUE_0000058301-mRNA-1">
    <property type="protein sequence ID" value="ALUE_0000058301-mRNA-1"/>
    <property type="gene ID" value="ALUE_0000058301"/>
</dbReference>
<sequence length="56" mass="6711">MSQYMNESLQLVCTPLLVYLDRSSKNRMRVCRCQLDIEYRLLESHSHIQNEAPIRQ</sequence>
<proteinExistence type="predicted"/>
<name>A0A0M3HGD8_ASCLU</name>
<dbReference type="AlphaFoldDB" id="A0A0M3HGD8"/>
<dbReference type="Proteomes" id="UP000036681">
    <property type="component" value="Unplaced"/>
</dbReference>
<keyword evidence="1" id="KW-1185">Reference proteome</keyword>
<accession>A0A0M3HGD8</accession>
<evidence type="ECO:0000313" key="2">
    <source>
        <dbReference type="WBParaSite" id="ALUE_0000058301-mRNA-1"/>
    </source>
</evidence>
<reference evidence="2" key="1">
    <citation type="submission" date="2017-02" db="UniProtKB">
        <authorList>
            <consortium name="WormBaseParasite"/>
        </authorList>
    </citation>
    <scope>IDENTIFICATION</scope>
</reference>
<evidence type="ECO:0000313" key="1">
    <source>
        <dbReference type="Proteomes" id="UP000036681"/>
    </source>
</evidence>
<protein>
    <submittedName>
        <fullName evidence="2">Uncharacterized protein</fullName>
    </submittedName>
</protein>